<dbReference type="PANTHER" id="PTHR47466:SF1">
    <property type="entry name" value="METALLOPROTEASE MEP1 (AFU_ORTHOLOGUE AFUA_1G07730)-RELATED"/>
    <property type="match status" value="1"/>
</dbReference>
<keyword evidence="4" id="KW-0732">Signal</keyword>
<name>A0A6G1G993_9PEZI</name>
<organism evidence="11">
    <name type="scientific">Eremomyces bilateralis CBS 781.70</name>
    <dbReference type="NCBI Taxonomy" id="1392243"/>
    <lineage>
        <taxon>Eukaryota</taxon>
        <taxon>Fungi</taxon>
        <taxon>Dikarya</taxon>
        <taxon>Ascomycota</taxon>
        <taxon>Pezizomycotina</taxon>
        <taxon>Dothideomycetes</taxon>
        <taxon>Dothideomycetes incertae sedis</taxon>
        <taxon>Eremomycetales</taxon>
        <taxon>Eremomycetaceae</taxon>
        <taxon>Eremomyces</taxon>
    </lineage>
</organism>
<feature type="domain" description="Peptidase M43 pregnancy-associated plasma-A" evidence="10">
    <location>
        <begin position="14"/>
        <end position="98"/>
    </location>
</feature>
<keyword evidence="8" id="KW-1015">Disulfide bond</keyword>
<keyword evidence="3" id="KW-0479">Metal-binding</keyword>
<reference evidence="11 13" key="1">
    <citation type="submission" date="2020-01" db="EMBL/GenBank/DDBJ databases">
        <authorList>
            <consortium name="DOE Joint Genome Institute"/>
            <person name="Haridas S."/>
            <person name="Albert R."/>
            <person name="Binder M."/>
            <person name="Bloem J."/>
            <person name="Labutti K."/>
            <person name="Salamov A."/>
            <person name="Andreopoulos B."/>
            <person name="Baker S.E."/>
            <person name="Barry K."/>
            <person name="Bills G."/>
            <person name="Bluhm B.H."/>
            <person name="Cannon C."/>
            <person name="Castanera R."/>
            <person name="Culley D.E."/>
            <person name="Daum C."/>
            <person name="Ezra D."/>
            <person name="Gonzalez J.B."/>
            <person name="Henrissat B."/>
            <person name="Kuo A."/>
            <person name="Liang C."/>
            <person name="Lipzen A."/>
            <person name="Lutzoni F."/>
            <person name="Magnuson J."/>
            <person name="Mondo S."/>
            <person name="Nolan M."/>
            <person name="Ohm R."/>
            <person name="Pangilinan J."/>
            <person name="Park H.-J."/>
            <person name="Ramirez L."/>
            <person name="Alfaro M."/>
            <person name="Sun H."/>
            <person name="Tritt A."/>
            <person name="Yoshinaga Y."/>
            <person name="Zwiers L.-H."/>
            <person name="Turgeon B.G."/>
            <person name="Goodwin S.B."/>
            <person name="Spatafora J.W."/>
            <person name="Crous P.W."/>
            <person name="Grigoriev I.V."/>
        </authorList>
    </citation>
    <scope>NUCLEOTIDE SEQUENCE</scope>
    <source>
        <strain evidence="11 13">CBS 781.70</strain>
    </source>
</reference>
<feature type="region of interest" description="Disordered" evidence="9">
    <location>
        <begin position="36"/>
        <end position="68"/>
    </location>
</feature>
<dbReference type="GO" id="GO:0046872">
    <property type="term" value="F:metal ion binding"/>
    <property type="evidence" value="ECO:0007669"/>
    <property type="project" value="UniProtKB-KW"/>
</dbReference>
<evidence type="ECO:0000256" key="1">
    <source>
        <dbReference type="ARBA" id="ARBA00008721"/>
    </source>
</evidence>
<dbReference type="InterPro" id="IPR024079">
    <property type="entry name" value="MetalloPept_cat_dom_sf"/>
</dbReference>
<dbReference type="GO" id="GO:0008237">
    <property type="term" value="F:metallopeptidase activity"/>
    <property type="evidence" value="ECO:0007669"/>
    <property type="project" value="UniProtKB-KW"/>
</dbReference>
<dbReference type="AlphaFoldDB" id="A0A6G1G993"/>
<feature type="compositionally biased region" description="Polar residues" evidence="9">
    <location>
        <begin position="44"/>
        <end position="54"/>
    </location>
</feature>
<dbReference type="PANTHER" id="PTHR47466">
    <property type="match status" value="1"/>
</dbReference>
<dbReference type="OrthoDB" id="536211at2759"/>
<evidence type="ECO:0000313" key="12">
    <source>
        <dbReference type="Proteomes" id="UP000504638"/>
    </source>
</evidence>
<evidence type="ECO:0000256" key="9">
    <source>
        <dbReference type="SAM" id="MobiDB-lite"/>
    </source>
</evidence>
<reference evidence="13" key="2">
    <citation type="submission" date="2020-04" db="EMBL/GenBank/DDBJ databases">
        <authorList>
            <consortium name="NCBI Genome Project"/>
        </authorList>
    </citation>
    <scope>NUCLEOTIDE SEQUENCE</scope>
    <source>
        <strain evidence="13">CBS 781.70</strain>
    </source>
</reference>
<protein>
    <recommendedName>
        <fullName evidence="10">Peptidase M43 pregnancy-associated plasma-A domain-containing protein</fullName>
    </recommendedName>
</protein>
<dbReference type="EMBL" id="ML975153">
    <property type="protein sequence ID" value="KAF1814471.1"/>
    <property type="molecule type" value="Genomic_DNA"/>
</dbReference>
<dbReference type="SUPFAM" id="SSF55486">
    <property type="entry name" value="Metalloproteases ('zincins'), catalytic domain"/>
    <property type="match status" value="1"/>
</dbReference>
<keyword evidence="5" id="KW-0378">Hydrolase</keyword>
<evidence type="ECO:0000256" key="5">
    <source>
        <dbReference type="ARBA" id="ARBA00022801"/>
    </source>
</evidence>
<keyword evidence="6" id="KW-0862">Zinc</keyword>
<gene>
    <name evidence="11 13" type="ORF">P152DRAFT_472231</name>
</gene>
<evidence type="ECO:0000313" key="11">
    <source>
        <dbReference type="EMBL" id="KAF1814471.1"/>
    </source>
</evidence>
<dbReference type="GeneID" id="54421711"/>
<dbReference type="InterPro" id="IPR008754">
    <property type="entry name" value="Peptidase_M43"/>
</dbReference>
<proteinExistence type="inferred from homology"/>
<keyword evidence="12" id="KW-1185">Reference proteome</keyword>
<evidence type="ECO:0000256" key="7">
    <source>
        <dbReference type="ARBA" id="ARBA00023049"/>
    </source>
</evidence>
<keyword evidence="7" id="KW-0482">Metalloprotease</keyword>
<evidence type="ECO:0000313" key="13">
    <source>
        <dbReference type="RefSeq" id="XP_033536102.1"/>
    </source>
</evidence>
<dbReference type="Pfam" id="PF05572">
    <property type="entry name" value="Peptidase_M43"/>
    <property type="match status" value="1"/>
</dbReference>
<evidence type="ECO:0000256" key="8">
    <source>
        <dbReference type="ARBA" id="ARBA00023157"/>
    </source>
</evidence>
<comment type="similarity">
    <text evidence="1">Belongs to the peptidase M43B family.</text>
</comment>
<dbReference type="Proteomes" id="UP000504638">
    <property type="component" value="Unplaced"/>
</dbReference>
<evidence type="ECO:0000256" key="6">
    <source>
        <dbReference type="ARBA" id="ARBA00022833"/>
    </source>
</evidence>
<accession>A0A6G1G993</accession>
<evidence type="ECO:0000259" key="10">
    <source>
        <dbReference type="Pfam" id="PF05572"/>
    </source>
</evidence>
<keyword evidence="2" id="KW-0645">Protease</keyword>
<evidence type="ECO:0000256" key="4">
    <source>
        <dbReference type="ARBA" id="ARBA00022729"/>
    </source>
</evidence>
<dbReference type="RefSeq" id="XP_033536102.1">
    <property type="nucleotide sequence ID" value="XM_033681141.1"/>
</dbReference>
<sequence>MPGGGELSYAQGMAAVHETSHWMGLLHTFEGDSCTSDGDFIADTPQQSVSTDQYPRSPAKDTYPDQPRLDPIYNYMDYSTDECYEGFMPMQHQRMMEMWAMHRAGHVAA</sequence>
<dbReference type="GO" id="GO:0006508">
    <property type="term" value="P:proteolysis"/>
    <property type="evidence" value="ECO:0007669"/>
    <property type="project" value="UniProtKB-KW"/>
</dbReference>
<evidence type="ECO:0000256" key="3">
    <source>
        <dbReference type="ARBA" id="ARBA00022723"/>
    </source>
</evidence>
<dbReference type="Gene3D" id="3.40.390.10">
    <property type="entry name" value="Collagenase (Catalytic Domain)"/>
    <property type="match status" value="1"/>
</dbReference>
<evidence type="ECO:0000256" key="2">
    <source>
        <dbReference type="ARBA" id="ARBA00022670"/>
    </source>
</evidence>
<reference evidence="13" key="3">
    <citation type="submission" date="2025-04" db="UniProtKB">
        <authorList>
            <consortium name="RefSeq"/>
        </authorList>
    </citation>
    <scope>IDENTIFICATION</scope>
    <source>
        <strain evidence="13">CBS 781.70</strain>
    </source>
</reference>